<dbReference type="AlphaFoldDB" id="A0A917CIY2"/>
<reference evidence="1" key="2">
    <citation type="submission" date="2020-09" db="EMBL/GenBank/DDBJ databases">
        <authorList>
            <person name="Sun Q."/>
            <person name="Zhou Y."/>
        </authorList>
    </citation>
    <scope>NUCLEOTIDE SEQUENCE</scope>
    <source>
        <strain evidence="1">CGMCC 1.12987</strain>
    </source>
</reference>
<evidence type="ECO:0000313" key="1">
    <source>
        <dbReference type="EMBL" id="GGF88213.1"/>
    </source>
</evidence>
<organism evidence="1 2">
    <name type="scientific">Paenibacillus abyssi</name>
    <dbReference type="NCBI Taxonomy" id="1340531"/>
    <lineage>
        <taxon>Bacteria</taxon>
        <taxon>Bacillati</taxon>
        <taxon>Bacillota</taxon>
        <taxon>Bacilli</taxon>
        <taxon>Bacillales</taxon>
        <taxon>Paenibacillaceae</taxon>
        <taxon>Paenibacillus</taxon>
    </lineage>
</organism>
<comment type="caution">
    <text evidence="1">The sequence shown here is derived from an EMBL/GenBank/DDBJ whole genome shotgun (WGS) entry which is preliminary data.</text>
</comment>
<dbReference type="RefSeq" id="WP_188528126.1">
    <property type="nucleotide sequence ID" value="NZ_BMGR01000001.1"/>
</dbReference>
<proteinExistence type="predicted"/>
<protein>
    <submittedName>
        <fullName evidence="1">Uncharacterized protein</fullName>
    </submittedName>
</protein>
<keyword evidence="2" id="KW-1185">Reference proteome</keyword>
<name>A0A917CIY2_9BACL</name>
<dbReference type="Proteomes" id="UP000644756">
    <property type="component" value="Unassembled WGS sequence"/>
</dbReference>
<evidence type="ECO:0000313" key="2">
    <source>
        <dbReference type="Proteomes" id="UP000644756"/>
    </source>
</evidence>
<sequence length="122" mass="13840">MAEFLGIWSNTDSMFEDFEGYGNEHPVSDREDYEVLFGYYSYEDYSGLAFVLARKISDGNLYEVNGGHCSCYGLEGQWSPEETGIAVLRHRLVEGNLGRDYRGRNEFADELTAVLDALEVTE</sequence>
<dbReference type="EMBL" id="BMGR01000001">
    <property type="protein sequence ID" value="GGF88213.1"/>
    <property type="molecule type" value="Genomic_DNA"/>
</dbReference>
<gene>
    <name evidence="1" type="ORF">GCM10010916_01890</name>
</gene>
<accession>A0A917CIY2</accession>
<reference evidence="1" key="1">
    <citation type="journal article" date="2014" name="Int. J. Syst. Evol. Microbiol.">
        <title>Complete genome sequence of Corynebacterium casei LMG S-19264T (=DSM 44701T), isolated from a smear-ripened cheese.</title>
        <authorList>
            <consortium name="US DOE Joint Genome Institute (JGI-PGF)"/>
            <person name="Walter F."/>
            <person name="Albersmeier A."/>
            <person name="Kalinowski J."/>
            <person name="Ruckert C."/>
        </authorList>
    </citation>
    <scope>NUCLEOTIDE SEQUENCE</scope>
    <source>
        <strain evidence="1">CGMCC 1.12987</strain>
    </source>
</reference>